<evidence type="ECO:0000259" key="3">
    <source>
        <dbReference type="Pfam" id="PF00229"/>
    </source>
</evidence>
<keyword evidence="2" id="KW-1133">Transmembrane helix</keyword>
<feature type="transmembrane region" description="Helical" evidence="2">
    <location>
        <begin position="12"/>
        <end position="31"/>
    </location>
</feature>
<dbReference type="GO" id="GO:0005164">
    <property type="term" value="F:tumor necrosis factor receptor binding"/>
    <property type="evidence" value="ECO:0007669"/>
    <property type="project" value="InterPro"/>
</dbReference>
<dbReference type="GO" id="GO:0016020">
    <property type="term" value="C:membrane"/>
    <property type="evidence" value="ECO:0007669"/>
    <property type="project" value="InterPro"/>
</dbReference>
<dbReference type="GO" id="GO:0006955">
    <property type="term" value="P:immune response"/>
    <property type="evidence" value="ECO:0007669"/>
    <property type="project" value="InterPro"/>
</dbReference>
<evidence type="ECO:0000313" key="4">
    <source>
        <dbReference type="EMBL" id="KAH3805092.1"/>
    </source>
</evidence>
<protein>
    <recommendedName>
        <fullName evidence="3">THD domain-containing protein</fullName>
    </recommendedName>
</protein>
<gene>
    <name evidence="4" type="ORF">DPMN_133388</name>
</gene>
<dbReference type="Proteomes" id="UP000828390">
    <property type="component" value="Unassembled WGS sequence"/>
</dbReference>
<dbReference type="InterPro" id="IPR008983">
    <property type="entry name" value="Tumour_necrosis_fac-like_dom"/>
</dbReference>
<evidence type="ECO:0000256" key="1">
    <source>
        <dbReference type="ARBA" id="ARBA00008670"/>
    </source>
</evidence>
<dbReference type="Pfam" id="PF00229">
    <property type="entry name" value="TNF"/>
    <property type="match status" value="1"/>
</dbReference>
<feature type="domain" description="THD" evidence="3">
    <location>
        <begin position="141"/>
        <end position="284"/>
    </location>
</feature>
<organism evidence="4 5">
    <name type="scientific">Dreissena polymorpha</name>
    <name type="common">Zebra mussel</name>
    <name type="synonym">Mytilus polymorpha</name>
    <dbReference type="NCBI Taxonomy" id="45954"/>
    <lineage>
        <taxon>Eukaryota</taxon>
        <taxon>Metazoa</taxon>
        <taxon>Spiralia</taxon>
        <taxon>Lophotrochozoa</taxon>
        <taxon>Mollusca</taxon>
        <taxon>Bivalvia</taxon>
        <taxon>Autobranchia</taxon>
        <taxon>Heteroconchia</taxon>
        <taxon>Euheterodonta</taxon>
        <taxon>Imparidentia</taxon>
        <taxon>Neoheterodontei</taxon>
        <taxon>Myida</taxon>
        <taxon>Dreissenoidea</taxon>
        <taxon>Dreissenidae</taxon>
        <taxon>Dreissena</taxon>
    </lineage>
</organism>
<keyword evidence="2" id="KW-0472">Membrane</keyword>
<keyword evidence="2" id="KW-0812">Transmembrane</keyword>
<comment type="caution">
    <text evidence="4">The sequence shown here is derived from an EMBL/GenBank/DDBJ whole genome shotgun (WGS) entry which is preliminary data.</text>
</comment>
<sequence>MKPTPKKIGLWTLIIGVVVQTIIFIAIVITWRCRRNYDKVGSSICTPCTDLWSRRDGLIENKKKLVGTMRRSEDNSTCCGGSELVLKLAMRKITIDLYFDQTKNVPVPSKYELCDTHQDTAPHARLTGIVSTSPKQDSHRLHWTKDGDTFTTNGATHLEDDGEIFIWKPGNYLISTSLHLMTNSNKTGTVDYGGSASTTNPTADNDSYYVFSQFLYLTSPQTTGKTTVISERRHDLPCGYKEGICFPSVLKAVYRFEEFDRVSVAVSHPQLVVLGDVNSTFTAFYTHG</sequence>
<dbReference type="EMBL" id="JAIWYP010000006">
    <property type="protein sequence ID" value="KAH3805092.1"/>
    <property type="molecule type" value="Genomic_DNA"/>
</dbReference>
<evidence type="ECO:0000313" key="5">
    <source>
        <dbReference type="Proteomes" id="UP000828390"/>
    </source>
</evidence>
<dbReference type="SUPFAM" id="SSF49842">
    <property type="entry name" value="TNF-like"/>
    <property type="match status" value="1"/>
</dbReference>
<comment type="similarity">
    <text evidence="1">Belongs to the tumor necrosis factor family.</text>
</comment>
<evidence type="ECO:0000256" key="2">
    <source>
        <dbReference type="SAM" id="Phobius"/>
    </source>
</evidence>
<accession>A0A9D4FV42</accession>
<reference evidence="4" key="1">
    <citation type="journal article" date="2019" name="bioRxiv">
        <title>The Genome of the Zebra Mussel, Dreissena polymorpha: A Resource for Invasive Species Research.</title>
        <authorList>
            <person name="McCartney M.A."/>
            <person name="Auch B."/>
            <person name="Kono T."/>
            <person name="Mallez S."/>
            <person name="Zhang Y."/>
            <person name="Obille A."/>
            <person name="Becker A."/>
            <person name="Abrahante J.E."/>
            <person name="Garbe J."/>
            <person name="Badalamenti J.P."/>
            <person name="Herman A."/>
            <person name="Mangelson H."/>
            <person name="Liachko I."/>
            <person name="Sullivan S."/>
            <person name="Sone E.D."/>
            <person name="Koren S."/>
            <person name="Silverstein K.A.T."/>
            <person name="Beckman K.B."/>
            <person name="Gohl D.M."/>
        </authorList>
    </citation>
    <scope>NUCLEOTIDE SEQUENCE</scope>
    <source>
        <strain evidence="4">Duluth1</strain>
        <tissue evidence="4">Whole animal</tissue>
    </source>
</reference>
<dbReference type="AlphaFoldDB" id="A0A9D4FV42"/>
<name>A0A9D4FV42_DREPO</name>
<dbReference type="Gene3D" id="2.60.120.40">
    <property type="match status" value="1"/>
</dbReference>
<keyword evidence="5" id="KW-1185">Reference proteome</keyword>
<reference evidence="4" key="2">
    <citation type="submission" date="2020-11" db="EMBL/GenBank/DDBJ databases">
        <authorList>
            <person name="McCartney M.A."/>
            <person name="Auch B."/>
            <person name="Kono T."/>
            <person name="Mallez S."/>
            <person name="Becker A."/>
            <person name="Gohl D.M."/>
            <person name="Silverstein K.A.T."/>
            <person name="Koren S."/>
            <person name="Bechman K.B."/>
            <person name="Herman A."/>
            <person name="Abrahante J.E."/>
            <person name="Garbe J."/>
        </authorList>
    </citation>
    <scope>NUCLEOTIDE SEQUENCE</scope>
    <source>
        <strain evidence="4">Duluth1</strain>
        <tissue evidence="4">Whole animal</tissue>
    </source>
</reference>
<dbReference type="InterPro" id="IPR006052">
    <property type="entry name" value="TNF_dom"/>
</dbReference>
<proteinExistence type="inferred from homology"/>